<dbReference type="GO" id="GO:0016787">
    <property type="term" value="F:hydrolase activity"/>
    <property type="evidence" value="ECO:0007669"/>
    <property type="project" value="UniProtKB-KW"/>
</dbReference>
<protein>
    <submittedName>
        <fullName evidence="2">Glycoside hydrolase</fullName>
    </submittedName>
</protein>
<feature type="signal peptide" evidence="1">
    <location>
        <begin position="1"/>
        <end position="22"/>
    </location>
</feature>
<dbReference type="SUPFAM" id="SSF55486">
    <property type="entry name" value="Metalloproteases ('zincins'), catalytic domain"/>
    <property type="match status" value="1"/>
</dbReference>
<dbReference type="EMBL" id="JAQQKV010000003">
    <property type="protein sequence ID" value="MDC7677413.1"/>
    <property type="molecule type" value="Genomic_DNA"/>
</dbReference>
<comment type="caution">
    <text evidence="2">The sequence shown here is derived from an EMBL/GenBank/DDBJ whole genome shotgun (WGS) entry which is preliminary data.</text>
</comment>
<proteinExistence type="predicted"/>
<keyword evidence="3" id="KW-1185">Reference proteome</keyword>
<keyword evidence="1" id="KW-0732">Signal</keyword>
<dbReference type="InterPro" id="IPR024079">
    <property type="entry name" value="MetalloPept_cat_dom_sf"/>
</dbReference>
<dbReference type="RefSeq" id="WP_272745733.1">
    <property type="nucleotide sequence ID" value="NZ_JAQQKV010000003.1"/>
</dbReference>
<evidence type="ECO:0000256" key="1">
    <source>
        <dbReference type="SAM" id="SignalP"/>
    </source>
</evidence>
<evidence type="ECO:0000313" key="3">
    <source>
        <dbReference type="Proteomes" id="UP001218579"/>
    </source>
</evidence>
<keyword evidence="2" id="KW-0378">Hydrolase</keyword>
<dbReference type="Gene3D" id="3.40.390.10">
    <property type="entry name" value="Collagenase (Catalytic Domain)"/>
    <property type="match status" value="1"/>
</dbReference>
<gene>
    <name evidence="2" type="ORF">PQU98_14805</name>
</gene>
<name>A0ABT5HMG6_9CAUL</name>
<dbReference type="Proteomes" id="UP001218579">
    <property type="component" value="Unassembled WGS sequence"/>
</dbReference>
<evidence type="ECO:0000313" key="2">
    <source>
        <dbReference type="EMBL" id="MDC7677413.1"/>
    </source>
</evidence>
<reference evidence="2 3" key="1">
    <citation type="submission" date="2023-01" db="EMBL/GenBank/DDBJ databases">
        <title>Novel species of the genus Asticcacaulis isolated from rivers.</title>
        <authorList>
            <person name="Lu H."/>
        </authorList>
    </citation>
    <scope>NUCLEOTIDE SEQUENCE [LARGE SCALE GENOMIC DNA]</scope>
    <source>
        <strain evidence="2 3">LKC15W</strain>
    </source>
</reference>
<accession>A0ABT5HMG6</accession>
<feature type="chain" id="PRO_5046664652" evidence="1">
    <location>
        <begin position="23"/>
        <end position="293"/>
    </location>
</feature>
<sequence>MKAAAGLLGLALVGASASLSYAQPVITPPPPSLALDPFYTKYADAGGIPVTTSAKVPDDAILAARDIVVYLLSERPDLRDALIREGARVGVMAVDETTTDLPEQSDWKKPAKDDPRLSKCDVRDYDTTIGKMTDRDYWAMRARGMGGLYTTGAAENILGVPNTRYYGENIMIHEFSHNILNAIRTTDQALMSRIEAAFANAKSKGLWRGAYMALNIDEYWAEGTQFWFNSNKAYKTDDVMIATSDDLKAHDPELYKVLSEVYRRDHRIPTDAFYMHPARLNVAKADLVNDCFS</sequence>
<organism evidence="2 3">
    <name type="scientific">Asticcacaulis machinosus</name>
    <dbReference type="NCBI Taxonomy" id="2984211"/>
    <lineage>
        <taxon>Bacteria</taxon>
        <taxon>Pseudomonadati</taxon>
        <taxon>Pseudomonadota</taxon>
        <taxon>Alphaproteobacteria</taxon>
        <taxon>Caulobacterales</taxon>
        <taxon>Caulobacteraceae</taxon>
        <taxon>Asticcacaulis</taxon>
    </lineage>
</organism>